<protein>
    <submittedName>
        <fullName evidence="3">Uncharacterized protein</fullName>
    </submittedName>
</protein>
<name>A0A7J6RFA4_PEROL</name>
<feature type="compositionally biased region" description="Low complexity" evidence="1">
    <location>
        <begin position="33"/>
        <end position="46"/>
    </location>
</feature>
<feature type="non-terminal residue" evidence="3">
    <location>
        <position position="106"/>
    </location>
</feature>
<sequence>FLNLNSPFTSDTDSRLKETPTENPGKPCIVGDASPSSESSAAATGSVEDGNGKLIMYIVGGTFGAIVIGSILMKYQALGEYTSFWARILALGLAGASGGFGAVQYR</sequence>
<evidence type="ECO:0000256" key="2">
    <source>
        <dbReference type="SAM" id="Phobius"/>
    </source>
</evidence>
<accession>A0A7J6RFA4</accession>
<evidence type="ECO:0000313" key="3">
    <source>
        <dbReference type="EMBL" id="KAF4719137.1"/>
    </source>
</evidence>
<feature type="transmembrane region" description="Helical" evidence="2">
    <location>
        <begin position="54"/>
        <end position="72"/>
    </location>
</feature>
<keyword evidence="2" id="KW-0472">Membrane</keyword>
<reference evidence="3 4" key="1">
    <citation type="submission" date="2020-04" db="EMBL/GenBank/DDBJ databases">
        <title>Perkinsus olseni comparative genomics.</title>
        <authorList>
            <person name="Bogema D.R."/>
        </authorList>
    </citation>
    <scope>NUCLEOTIDE SEQUENCE [LARGE SCALE GENOMIC DNA]</scope>
    <source>
        <strain evidence="3 4">ATCC PRA-207</strain>
    </source>
</reference>
<dbReference type="EMBL" id="JABANO010026090">
    <property type="protein sequence ID" value="KAF4719137.1"/>
    <property type="molecule type" value="Genomic_DNA"/>
</dbReference>
<feature type="region of interest" description="Disordered" evidence="1">
    <location>
        <begin position="1"/>
        <end position="47"/>
    </location>
</feature>
<keyword evidence="4" id="KW-1185">Reference proteome</keyword>
<comment type="caution">
    <text evidence="3">The sequence shown here is derived from an EMBL/GenBank/DDBJ whole genome shotgun (WGS) entry which is preliminary data.</text>
</comment>
<evidence type="ECO:0000256" key="1">
    <source>
        <dbReference type="SAM" id="MobiDB-lite"/>
    </source>
</evidence>
<proteinExistence type="predicted"/>
<dbReference type="Proteomes" id="UP000553632">
    <property type="component" value="Unassembled WGS sequence"/>
</dbReference>
<gene>
    <name evidence="3" type="ORF">FOZ63_012444</name>
</gene>
<evidence type="ECO:0000313" key="4">
    <source>
        <dbReference type="Proteomes" id="UP000553632"/>
    </source>
</evidence>
<feature type="transmembrane region" description="Helical" evidence="2">
    <location>
        <begin position="84"/>
        <end position="105"/>
    </location>
</feature>
<keyword evidence="2" id="KW-0812">Transmembrane</keyword>
<feature type="compositionally biased region" description="Polar residues" evidence="1">
    <location>
        <begin position="1"/>
        <end position="11"/>
    </location>
</feature>
<dbReference type="AlphaFoldDB" id="A0A7J6RFA4"/>
<organism evidence="3 4">
    <name type="scientific">Perkinsus olseni</name>
    <name type="common">Perkinsus atlanticus</name>
    <dbReference type="NCBI Taxonomy" id="32597"/>
    <lineage>
        <taxon>Eukaryota</taxon>
        <taxon>Sar</taxon>
        <taxon>Alveolata</taxon>
        <taxon>Perkinsozoa</taxon>
        <taxon>Perkinsea</taxon>
        <taxon>Perkinsida</taxon>
        <taxon>Perkinsidae</taxon>
        <taxon>Perkinsus</taxon>
    </lineage>
</organism>
<keyword evidence="2" id="KW-1133">Transmembrane helix</keyword>